<organism evidence="1 2">
    <name type="scientific">Caballeronia temeraria</name>
    <dbReference type="NCBI Taxonomy" id="1777137"/>
    <lineage>
        <taxon>Bacteria</taxon>
        <taxon>Pseudomonadati</taxon>
        <taxon>Pseudomonadota</taxon>
        <taxon>Betaproteobacteria</taxon>
        <taxon>Burkholderiales</taxon>
        <taxon>Burkholderiaceae</taxon>
        <taxon>Caballeronia</taxon>
    </lineage>
</organism>
<reference evidence="2" key="1">
    <citation type="submission" date="2016-01" db="EMBL/GenBank/DDBJ databases">
        <authorList>
            <person name="Peeters Charlotte."/>
        </authorList>
    </citation>
    <scope>NUCLEOTIDE SEQUENCE [LARGE SCALE GENOMIC DNA]</scope>
</reference>
<protein>
    <submittedName>
        <fullName evidence="1">Uncharacterized protein</fullName>
    </submittedName>
</protein>
<dbReference type="Proteomes" id="UP000054624">
    <property type="component" value="Unassembled WGS sequence"/>
</dbReference>
<proteinExistence type="predicted"/>
<sequence length="102" mass="11679">MTPGAKFAHTSATTYRLTQMDESMKRLRERIAKQIAQREAALMSMRESATLAPTKHDRERILLTLAVLDEELAGWKKIAARIEQAVLLEPRNHRAIRMPALR</sequence>
<evidence type="ECO:0000313" key="1">
    <source>
        <dbReference type="EMBL" id="SAK48681.1"/>
    </source>
</evidence>
<dbReference type="AlphaFoldDB" id="A0A157ZT53"/>
<name>A0A157ZT53_9BURK</name>
<evidence type="ECO:0000313" key="2">
    <source>
        <dbReference type="Proteomes" id="UP000054624"/>
    </source>
</evidence>
<dbReference type="STRING" id="1777137.AWB76_01235"/>
<gene>
    <name evidence="1" type="ORF">AWB76_01235</name>
</gene>
<accession>A0A157ZT53</accession>
<keyword evidence="2" id="KW-1185">Reference proteome</keyword>
<dbReference type="EMBL" id="FCOI02000003">
    <property type="protein sequence ID" value="SAK48681.1"/>
    <property type="molecule type" value="Genomic_DNA"/>
</dbReference>